<dbReference type="Gene3D" id="2.120.10.30">
    <property type="entry name" value="TolB, C-terminal domain"/>
    <property type="match status" value="1"/>
</dbReference>
<evidence type="ECO:0000313" key="5">
    <source>
        <dbReference type="EMBL" id="QBH99472.1"/>
    </source>
</evidence>
<feature type="domain" description="Peptidase S9 prolyl oligopeptidase catalytic" evidence="3">
    <location>
        <begin position="439"/>
        <end position="533"/>
    </location>
</feature>
<dbReference type="RefSeq" id="WP_131143628.1">
    <property type="nucleotide sequence ID" value="NZ_BMWV01000006.1"/>
</dbReference>
<dbReference type="EMBL" id="CP036401">
    <property type="protein sequence ID" value="QBH99472.1"/>
    <property type="molecule type" value="Genomic_DNA"/>
</dbReference>
<dbReference type="Pfam" id="PF00326">
    <property type="entry name" value="Peptidase_S9"/>
    <property type="match status" value="1"/>
</dbReference>
<evidence type="ECO:0000313" key="6">
    <source>
        <dbReference type="Proteomes" id="UP000292307"/>
    </source>
</evidence>
<reference evidence="4" key="3">
    <citation type="submission" date="2022-12" db="EMBL/GenBank/DDBJ databases">
        <authorList>
            <person name="Sun Q."/>
            <person name="Kim S."/>
        </authorList>
    </citation>
    <scope>NUCLEOTIDE SEQUENCE</scope>
    <source>
        <strain evidence="4">KCTC 12343</strain>
    </source>
</reference>
<keyword evidence="1" id="KW-0378">Hydrolase</keyword>
<accession>A0A411WRU0</accession>
<evidence type="ECO:0000313" key="7">
    <source>
        <dbReference type="Proteomes" id="UP000628442"/>
    </source>
</evidence>
<dbReference type="PANTHER" id="PTHR42776">
    <property type="entry name" value="SERINE PEPTIDASE S9 FAMILY MEMBER"/>
    <property type="match status" value="1"/>
</dbReference>
<evidence type="ECO:0000259" key="3">
    <source>
        <dbReference type="Pfam" id="PF00326"/>
    </source>
</evidence>
<dbReference type="SUPFAM" id="SSF69304">
    <property type="entry name" value="Tricorn protease N-terminal domain"/>
    <property type="match status" value="1"/>
</dbReference>
<proteinExistence type="predicted"/>
<evidence type="ECO:0000256" key="2">
    <source>
        <dbReference type="SAM" id="SignalP"/>
    </source>
</evidence>
<dbReference type="Proteomes" id="UP000292307">
    <property type="component" value="Chromosome"/>
</dbReference>
<dbReference type="EMBL" id="BMWV01000006">
    <property type="protein sequence ID" value="GGY45091.1"/>
    <property type="molecule type" value="Genomic_DNA"/>
</dbReference>
<protein>
    <submittedName>
        <fullName evidence="4 5">Peptidase</fullName>
    </submittedName>
</protein>
<dbReference type="GO" id="GO:0004252">
    <property type="term" value="F:serine-type endopeptidase activity"/>
    <property type="evidence" value="ECO:0007669"/>
    <property type="project" value="TreeGrafter"/>
</dbReference>
<organism evidence="4 7">
    <name type="scientific">Pseudoduganella albidiflava</name>
    <dbReference type="NCBI Taxonomy" id="321983"/>
    <lineage>
        <taxon>Bacteria</taxon>
        <taxon>Pseudomonadati</taxon>
        <taxon>Pseudomonadota</taxon>
        <taxon>Betaproteobacteria</taxon>
        <taxon>Burkholderiales</taxon>
        <taxon>Oxalobacteraceae</taxon>
        <taxon>Telluria group</taxon>
        <taxon>Pseudoduganella</taxon>
    </lineage>
</organism>
<reference evidence="5 6" key="2">
    <citation type="submission" date="2019-02" db="EMBL/GenBank/DDBJ databases">
        <title>Draft Genome Sequences of Six Type Strains of the Genus Massilia.</title>
        <authorList>
            <person name="Miess H."/>
            <person name="Frediansyhah A."/>
            <person name="Gross H."/>
        </authorList>
    </citation>
    <scope>NUCLEOTIDE SEQUENCE [LARGE SCALE GENOMIC DNA]</scope>
    <source>
        <strain evidence="5 6">DSM 17472</strain>
    </source>
</reference>
<feature type="chain" id="PRO_5044601477" evidence="2">
    <location>
        <begin position="23"/>
        <end position="617"/>
    </location>
</feature>
<feature type="signal peptide" evidence="2">
    <location>
        <begin position="1"/>
        <end position="22"/>
    </location>
</feature>
<evidence type="ECO:0000256" key="1">
    <source>
        <dbReference type="ARBA" id="ARBA00022801"/>
    </source>
</evidence>
<evidence type="ECO:0000313" key="4">
    <source>
        <dbReference type="EMBL" id="GGY45091.1"/>
    </source>
</evidence>
<dbReference type="AlphaFoldDB" id="A0A411WRU0"/>
<dbReference type="GO" id="GO:0006508">
    <property type="term" value="P:proteolysis"/>
    <property type="evidence" value="ECO:0007669"/>
    <property type="project" value="InterPro"/>
</dbReference>
<dbReference type="OrthoDB" id="8765421at2"/>
<name>A0A411WRU0_9BURK</name>
<dbReference type="Gene3D" id="3.40.50.1820">
    <property type="entry name" value="alpha/beta hydrolase"/>
    <property type="match status" value="1"/>
</dbReference>
<gene>
    <name evidence="5" type="ORF">EYF70_00430</name>
    <name evidence="4" type="ORF">GCM10007387_28860</name>
</gene>
<keyword evidence="2" id="KW-0732">Signal</keyword>
<dbReference type="InterPro" id="IPR029058">
    <property type="entry name" value="AB_hydrolase_fold"/>
</dbReference>
<keyword evidence="6" id="KW-1185">Reference proteome</keyword>
<dbReference type="SUPFAM" id="SSF53474">
    <property type="entry name" value="alpha/beta-Hydrolases"/>
    <property type="match status" value="1"/>
</dbReference>
<reference evidence="4" key="1">
    <citation type="journal article" date="2014" name="Int. J. Syst. Evol. Microbiol.">
        <title>Complete genome sequence of Corynebacterium casei LMG S-19264T (=DSM 44701T), isolated from a smear-ripened cheese.</title>
        <authorList>
            <consortium name="US DOE Joint Genome Institute (JGI-PGF)"/>
            <person name="Walter F."/>
            <person name="Albersmeier A."/>
            <person name="Kalinowski J."/>
            <person name="Ruckert C."/>
        </authorList>
    </citation>
    <scope>NUCLEOTIDE SEQUENCE</scope>
    <source>
        <strain evidence="4">KCTC 12343</strain>
    </source>
</reference>
<dbReference type="InterPro" id="IPR011042">
    <property type="entry name" value="6-blade_b-propeller_TolB-like"/>
</dbReference>
<dbReference type="InterPro" id="IPR001375">
    <property type="entry name" value="Peptidase_S9_cat"/>
</dbReference>
<dbReference type="PANTHER" id="PTHR42776:SF27">
    <property type="entry name" value="DIPEPTIDYL PEPTIDASE FAMILY MEMBER 6"/>
    <property type="match status" value="1"/>
</dbReference>
<dbReference type="Proteomes" id="UP000628442">
    <property type="component" value="Unassembled WGS sequence"/>
</dbReference>
<sequence length="617" mass="67504">MKEILCSLALACGTLLPAGAVAGDAPASASIPVASFFQKSATTGAQLSPNGKFVAVRLLAESGRTFLAVYDPAGRESTAVANFRNADVDMFYWLSDNRLAFTVINVDHGGDVGKPGLFAVDRNGQNRTVLSETLVRKRSFAEGDTGDNRPHAQFTVHGFPFKKGEYVQAVEIADGRQTQMRVDARTGSRQPVKAPYGTYRSLVDVDGTTRVATALRNGRNVTFFLDKGDWRQIDSRDERDASSFEPLLYVDDTLYVSARNGTDEAGIYRFDLARNALEAKPVINAPGFDTGGDAIVNDTRLLGFRFTTDADVTVWHDERMKAVQQEVDALLPGMVNNISRGRASETPWVLVDSYADIQDHTYLLHNTDTGKQLFLGGTTPGIDPARMAPMTLERYPARDGRRIPVFVTLPKVAVPKRLPTVVLVGAQPHKRSGHWLWNAEVQFLASRGYAVLQPEPRGVQGFGRAHAEAGIGQSGRAVQDDIADAVKWAVAAGHADPARVCVAGTGYGGYAAMMALLRDADTFQCGISWSGMTTYGKNPDDARLKDIKRPALLAYGTDDEAVPYKDGLRFYQALKAGNAQAEWLEYTSSVDDWKTRKNRIDLWTRIEDFLARQIGNK</sequence>